<evidence type="ECO:0000256" key="1">
    <source>
        <dbReference type="SAM" id="MobiDB-lite"/>
    </source>
</evidence>
<keyword evidence="3" id="KW-1185">Reference proteome</keyword>
<feature type="compositionally biased region" description="Basic and acidic residues" evidence="1">
    <location>
        <begin position="39"/>
        <end position="49"/>
    </location>
</feature>
<gene>
    <name evidence="2" type="ordered locus">Krad_2184</name>
</gene>
<accession>A6WA28</accession>
<evidence type="ECO:0000313" key="2">
    <source>
        <dbReference type="EMBL" id="ABS03667.1"/>
    </source>
</evidence>
<dbReference type="Proteomes" id="UP000001116">
    <property type="component" value="Chromosome"/>
</dbReference>
<dbReference type="HOGENOM" id="CLU_1774946_0_0_11"/>
<name>A6WA28_KINRD</name>
<reference evidence="3" key="1">
    <citation type="journal article" date="2008" name="PLoS ONE">
        <title>Survival in nuclear waste, extreme resistance, and potential applications gleaned from the genome sequence of Kineococcus radiotolerans SRS30216.</title>
        <authorList>
            <person name="Bagwell C.E."/>
            <person name="Bhat S."/>
            <person name="Hawkins G.M."/>
            <person name="Smith B.W."/>
            <person name="Biswas T."/>
            <person name="Hoover T.R."/>
            <person name="Saunders E."/>
            <person name="Han C.S."/>
            <person name="Tsodikov O.V."/>
            <person name="Shimkets L.J."/>
        </authorList>
    </citation>
    <scope>NUCLEOTIDE SEQUENCE [LARGE SCALE GENOMIC DNA]</scope>
    <source>
        <strain evidence="3">ATCC BAA-149 / DSM 14245 / SRS30216</strain>
    </source>
</reference>
<dbReference type="EMBL" id="CP000750">
    <property type="protein sequence ID" value="ABS03667.1"/>
    <property type="molecule type" value="Genomic_DNA"/>
</dbReference>
<proteinExistence type="predicted"/>
<sequence length="146" mass="15583">MHPRHGAQSQRRRDHPAIRASRPDADATIHRASPPTNARRADCGADGEPHGCLAPARAQTQRNRHAVRMTEHPQPPAPLADRFTALSGNLDQLLAAAESSSDEATAGLAGGLHAAALEDLRAIATACGLDWEEVLAERDRRSVVAE</sequence>
<dbReference type="KEGG" id="kra:Krad_2184"/>
<protein>
    <submittedName>
        <fullName evidence="2">Uncharacterized protein</fullName>
    </submittedName>
</protein>
<organism evidence="2 3">
    <name type="scientific">Kineococcus radiotolerans (strain ATCC BAA-149 / DSM 14245 / SRS30216)</name>
    <dbReference type="NCBI Taxonomy" id="266940"/>
    <lineage>
        <taxon>Bacteria</taxon>
        <taxon>Bacillati</taxon>
        <taxon>Actinomycetota</taxon>
        <taxon>Actinomycetes</taxon>
        <taxon>Kineosporiales</taxon>
        <taxon>Kineosporiaceae</taxon>
        <taxon>Kineococcus</taxon>
    </lineage>
</organism>
<feature type="region of interest" description="Disordered" evidence="1">
    <location>
        <begin position="1"/>
        <end position="78"/>
    </location>
</feature>
<feature type="compositionally biased region" description="Basic residues" evidence="1">
    <location>
        <begin position="1"/>
        <end position="14"/>
    </location>
</feature>
<feature type="compositionally biased region" description="Basic and acidic residues" evidence="1">
    <location>
        <begin position="15"/>
        <end position="29"/>
    </location>
</feature>
<evidence type="ECO:0000313" key="3">
    <source>
        <dbReference type="Proteomes" id="UP000001116"/>
    </source>
</evidence>
<dbReference type="AlphaFoldDB" id="A6WA28"/>